<name>A0A2T5MEW6_9GAMM</name>
<protein>
    <submittedName>
        <fullName evidence="1">Uncharacterized protein</fullName>
    </submittedName>
</protein>
<accession>A0A2T5MEW6</accession>
<dbReference type="AlphaFoldDB" id="A0A2T5MEW6"/>
<comment type="caution">
    <text evidence="1">The sequence shown here is derived from an EMBL/GenBank/DDBJ whole genome shotgun (WGS) entry which is preliminary data.</text>
</comment>
<proteinExistence type="predicted"/>
<evidence type="ECO:0000313" key="2">
    <source>
        <dbReference type="Proteomes" id="UP000244248"/>
    </source>
</evidence>
<organism evidence="1 2">
    <name type="scientific">Stenotrophobium rhamnosiphilum</name>
    <dbReference type="NCBI Taxonomy" id="2029166"/>
    <lineage>
        <taxon>Bacteria</taxon>
        <taxon>Pseudomonadati</taxon>
        <taxon>Pseudomonadota</taxon>
        <taxon>Gammaproteobacteria</taxon>
        <taxon>Nevskiales</taxon>
        <taxon>Nevskiaceae</taxon>
        <taxon>Stenotrophobium</taxon>
    </lineage>
</organism>
<dbReference type="Proteomes" id="UP000244248">
    <property type="component" value="Unassembled WGS sequence"/>
</dbReference>
<keyword evidence="2" id="KW-1185">Reference proteome</keyword>
<gene>
    <name evidence="1" type="ORF">CJD38_12640</name>
</gene>
<reference evidence="1 2" key="1">
    <citation type="submission" date="2018-04" db="EMBL/GenBank/DDBJ databases">
        <title>Novel species isolated from glacier.</title>
        <authorList>
            <person name="Liu Q."/>
            <person name="Xin Y.-H."/>
        </authorList>
    </citation>
    <scope>NUCLEOTIDE SEQUENCE [LARGE SCALE GENOMIC DNA]</scope>
    <source>
        <strain evidence="1 2">GT1R17</strain>
    </source>
</reference>
<evidence type="ECO:0000313" key="1">
    <source>
        <dbReference type="EMBL" id="PTU31131.1"/>
    </source>
</evidence>
<dbReference type="EMBL" id="QANS01000004">
    <property type="protein sequence ID" value="PTU31131.1"/>
    <property type="molecule type" value="Genomic_DNA"/>
</dbReference>
<sequence>MNKLFHIGINFYGRNPKHAELSAAFDKALSWVRYAPNCWVVLSSSDGYAWFHRLKPLLHDDDSILICEIPMQGERTGFLPKLVWDWLEKQTGSKTILDVLPRPALTDQHDLNQNV</sequence>
<dbReference type="RefSeq" id="WP_107940718.1">
    <property type="nucleotide sequence ID" value="NZ_QANS01000004.1"/>
</dbReference>
<dbReference type="OrthoDB" id="8480181at2"/>